<evidence type="ECO:0000313" key="1">
    <source>
        <dbReference type="EMBL" id="MED7826084.1"/>
    </source>
</evidence>
<accession>A0ABU7FQ50</accession>
<reference evidence="1" key="1">
    <citation type="submission" date="2024-01" db="EMBL/GenBank/DDBJ databases">
        <title>First draft genome sequence data of TA4-1, the type strain of Gram-positive actinobacterium Streptomyces chiangmaiensis.</title>
        <authorList>
            <person name="Yasawong M."/>
            <person name="Nantapong N."/>
        </authorList>
    </citation>
    <scope>NUCLEOTIDE SEQUENCE</scope>
    <source>
        <strain evidence="1">TA4-1</strain>
    </source>
</reference>
<comment type="caution">
    <text evidence="1">The sequence shown here is derived from an EMBL/GenBank/DDBJ whole genome shotgun (WGS) entry which is preliminary data.</text>
</comment>
<protein>
    <submittedName>
        <fullName evidence="1">Uncharacterized protein</fullName>
    </submittedName>
</protein>
<sequence>MKGIVGTATGGDTVRLAPVKIQPAHSDDVAAAGIPVNGVAEIAGPDAFRLGELVRQGLAAGNGPRTVAADPHATYFGAELEGTTLLPGPDARINKTRLADWSAQRQ</sequence>
<keyword evidence="2" id="KW-1185">Reference proteome</keyword>
<proteinExistence type="predicted"/>
<evidence type="ECO:0000313" key="2">
    <source>
        <dbReference type="Proteomes" id="UP001333996"/>
    </source>
</evidence>
<gene>
    <name evidence="1" type="ORF">VXC91_29980</name>
</gene>
<dbReference type="EMBL" id="JAYWVC010000137">
    <property type="protein sequence ID" value="MED7826084.1"/>
    <property type="molecule type" value="Genomic_DNA"/>
</dbReference>
<organism evidence="1 2">
    <name type="scientific">Streptomyces chiangmaiensis</name>
    <dbReference type="NCBI Taxonomy" id="766497"/>
    <lineage>
        <taxon>Bacteria</taxon>
        <taxon>Bacillati</taxon>
        <taxon>Actinomycetota</taxon>
        <taxon>Actinomycetes</taxon>
        <taxon>Kitasatosporales</taxon>
        <taxon>Streptomycetaceae</taxon>
        <taxon>Streptomyces</taxon>
    </lineage>
</organism>
<dbReference type="RefSeq" id="WP_329510486.1">
    <property type="nucleotide sequence ID" value="NZ_BAAAYZ010000236.1"/>
</dbReference>
<dbReference type="Proteomes" id="UP001333996">
    <property type="component" value="Unassembled WGS sequence"/>
</dbReference>
<name>A0ABU7FQ50_9ACTN</name>